<reference evidence="2" key="1">
    <citation type="submission" date="2022-11" db="UniProtKB">
        <authorList>
            <consortium name="WormBaseParasite"/>
        </authorList>
    </citation>
    <scope>IDENTIFICATION</scope>
</reference>
<protein>
    <submittedName>
        <fullName evidence="2">Uncharacterized protein</fullName>
    </submittedName>
</protein>
<evidence type="ECO:0000313" key="1">
    <source>
        <dbReference type="Proteomes" id="UP000887565"/>
    </source>
</evidence>
<accession>A0A915I2L4</accession>
<dbReference type="WBParaSite" id="nRc.2.0.1.t08373-RA">
    <property type="protein sequence ID" value="nRc.2.0.1.t08373-RA"/>
    <property type="gene ID" value="nRc.2.0.1.g08373"/>
</dbReference>
<sequence>MKLYDKMGSVAYFANSGHPSTINKFALEIIQETLDENPETMTKELTKVLEDCGRMMSPRLVGCMATGDTANTFIQKTLHYVRIKFSIKSKVN</sequence>
<dbReference type="AlphaFoldDB" id="A0A915I2L4"/>
<organism evidence="1 2">
    <name type="scientific">Romanomermis culicivorax</name>
    <name type="common">Nematode worm</name>
    <dbReference type="NCBI Taxonomy" id="13658"/>
    <lineage>
        <taxon>Eukaryota</taxon>
        <taxon>Metazoa</taxon>
        <taxon>Ecdysozoa</taxon>
        <taxon>Nematoda</taxon>
        <taxon>Enoplea</taxon>
        <taxon>Dorylaimia</taxon>
        <taxon>Mermithida</taxon>
        <taxon>Mermithoidea</taxon>
        <taxon>Mermithidae</taxon>
        <taxon>Romanomermis</taxon>
    </lineage>
</organism>
<proteinExistence type="predicted"/>
<evidence type="ECO:0000313" key="2">
    <source>
        <dbReference type="WBParaSite" id="nRc.2.0.1.t08373-RA"/>
    </source>
</evidence>
<dbReference type="Proteomes" id="UP000887565">
    <property type="component" value="Unplaced"/>
</dbReference>
<keyword evidence="1" id="KW-1185">Reference proteome</keyword>
<name>A0A915I2L4_ROMCU</name>